<evidence type="ECO:0000313" key="1">
    <source>
        <dbReference type="EMBL" id="TVT43503.1"/>
    </source>
</evidence>
<proteinExistence type="predicted"/>
<comment type="caution">
    <text evidence="1">The sequence shown here is derived from an EMBL/GenBank/DDBJ whole genome shotgun (WGS) entry which is preliminary data.</text>
</comment>
<protein>
    <submittedName>
        <fullName evidence="1">Uncharacterized protein</fullName>
    </submittedName>
</protein>
<organism evidence="1 2">
    <name type="scientific">Hymenobacter setariae</name>
    <dbReference type="NCBI Taxonomy" id="2594794"/>
    <lineage>
        <taxon>Bacteria</taxon>
        <taxon>Pseudomonadati</taxon>
        <taxon>Bacteroidota</taxon>
        <taxon>Cytophagia</taxon>
        <taxon>Cytophagales</taxon>
        <taxon>Hymenobacteraceae</taxon>
        <taxon>Hymenobacter</taxon>
    </lineage>
</organism>
<dbReference type="EMBL" id="VMRJ01000001">
    <property type="protein sequence ID" value="TVT43503.1"/>
    <property type="molecule type" value="Genomic_DNA"/>
</dbReference>
<evidence type="ECO:0000313" key="2">
    <source>
        <dbReference type="Proteomes" id="UP000317624"/>
    </source>
</evidence>
<accession>A0A558C3Y9</accession>
<dbReference type="Proteomes" id="UP000317624">
    <property type="component" value="Unassembled WGS sequence"/>
</dbReference>
<dbReference type="OrthoDB" id="798498at2"/>
<dbReference type="AlphaFoldDB" id="A0A558C3Y9"/>
<reference evidence="1 2" key="1">
    <citation type="submission" date="2019-07" db="EMBL/GenBank/DDBJ databases">
        <title>Hymenobacter sp. straun FUR1 Genome sequencing and assembly.</title>
        <authorList>
            <person name="Chhetri G."/>
        </authorList>
    </citation>
    <scope>NUCLEOTIDE SEQUENCE [LARGE SCALE GENOMIC DNA]</scope>
    <source>
        <strain evidence="1 2">Fur1</strain>
    </source>
</reference>
<sequence length="81" mass="9366">MTCATFKTLHQRRQAEHLAQHGHALAERTEDSFRLSLYAVENFYAEVWRSAGEEAILFIHVFEQPSGLSDYLALVRLPDFK</sequence>
<dbReference type="RefSeq" id="WP_144845061.1">
    <property type="nucleotide sequence ID" value="NZ_VMRJ01000001.1"/>
</dbReference>
<gene>
    <name evidence="1" type="ORF">FNT36_05290</name>
</gene>
<keyword evidence="2" id="KW-1185">Reference proteome</keyword>
<name>A0A558C3Y9_9BACT</name>